<dbReference type="OrthoDB" id="9787923at2"/>
<dbReference type="EMBL" id="AFHG01000042">
    <property type="protein sequence ID" value="EGK72192.1"/>
    <property type="molecule type" value="Genomic_DNA"/>
</dbReference>
<dbReference type="GO" id="GO:0080120">
    <property type="term" value="P:CAAX-box protein maturation"/>
    <property type="evidence" value="ECO:0007669"/>
    <property type="project" value="UniProtKB-ARBA"/>
</dbReference>
<evidence type="ECO:0000256" key="1">
    <source>
        <dbReference type="SAM" id="Phobius"/>
    </source>
</evidence>
<dbReference type="InterPro" id="IPR014346">
    <property type="entry name" value="Prenyl_protease-related"/>
</dbReference>
<feature type="transmembrane region" description="Helical" evidence="1">
    <location>
        <begin position="203"/>
        <end position="222"/>
    </location>
</feature>
<dbReference type="Proteomes" id="UP000005019">
    <property type="component" value="Unassembled WGS sequence"/>
</dbReference>
<comment type="caution">
    <text evidence="3">The sequence shown here is derived from an EMBL/GenBank/DDBJ whole genome shotgun (WGS) entry which is preliminary data.</text>
</comment>
<dbReference type="eggNOG" id="COG1266">
    <property type="taxonomic scope" value="Bacteria"/>
</dbReference>
<organism evidence="3 4">
    <name type="scientific">Methyloversatilis universalis (strain ATCC BAA-1314 / DSM 25237 / JCM 13912 / CCUG 52030 / FAM5)</name>
    <dbReference type="NCBI Taxonomy" id="1000565"/>
    <lineage>
        <taxon>Bacteria</taxon>
        <taxon>Pseudomonadati</taxon>
        <taxon>Pseudomonadota</taxon>
        <taxon>Betaproteobacteria</taxon>
        <taxon>Nitrosomonadales</taxon>
        <taxon>Sterolibacteriaceae</taxon>
        <taxon>Methyloversatilis</taxon>
    </lineage>
</organism>
<keyword evidence="4" id="KW-1185">Reference proteome</keyword>
<accession>F5RB56</accession>
<evidence type="ECO:0000313" key="3">
    <source>
        <dbReference type="EMBL" id="EGK72192.1"/>
    </source>
</evidence>
<proteinExistence type="predicted"/>
<feature type="transmembrane region" description="Helical" evidence="1">
    <location>
        <begin position="117"/>
        <end position="135"/>
    </location>
</feature>
<sequence>MSSTTAAPRRAALARILPFALYIAFLVIAAPLAERTGMDVRWMYAVQIACVIAALMYFWPDYAELREPPPDTPLRGAAGWGAALSLGVAVWALWIWLDFSPFAFAPGPGYQPLDEAGALIPLMVVVRIFGAAVVVPVMEELFWRSFVQRWLDRPDFLSQPACTVTLRSLLFASLAFGFEHGQWAAGIVAGLAYGGLYLKSGRLWLAIVSHGLTNLLLGLWVVHTAQWHFW</sequence>
<keyword evidence="3" id="KW-0645">Protease</keyword>
<keyword evidence="1" id="KW-0812">Transmembrane</keyword>
<keyword evidence="3" id="KW-0378">Hydrolase</keyword>
<feature type="domain" description="CAAX prenyl protease 2/Lysostaphin resistance protein A-like" evidence="2">
    <location>
        <begin position="123"/>
        <end position="216"/>
    </location>
</feature>
<dbReference type="Pfam" id="PF02517">
    <property type="entry name" value="Rce1-like"/>
    <property type="match status" value="1"/>
</dbReference>
<feature type="transmembrane region" description="Helical" evidence="1">
    <location>
        <begin position="182"/>
        <end position="198"/>
    </location>
</feature>
<dbReference type="STRING" id="1000565.METUNv1_01495"/>
<dbReference type="GO" id="GO:0004175">
    <property type="term" value="F:endopeptidase activity"/>
    <property type="evidence" value="ECO:0007669"/>
    <property type="project" value="UniProtKB-ARBA"/>
</dbReference>
<reference evidence="3 4" key="1">
    <citation type="journal article" date="2011" name="J. Bacteriol.">
        <title>Genome sequence of Methyloversatilis universalis FAM5T, a methylotrophic representative of the order Rhodocyclales.</title>
        <authorList>
            <person name="Kittichotirat W."/>
            <person name="Good N.M."/>
            <person name="Hall R."/>
            <person name="Bringel F."/>
            <person name="Lajus A."/>
            <person name="Medigue C."/>
            <person name="Smalley N.E."/>
            <person name="Beck D."/>
            <person name="Bumgarner R."/>
            <person name="Vuilleumier S."/>
            <person name="Kalyuzhnaya M.G."/>
        </authorList>
    </citation>
    <scope>NUCLEOTIDE SEQUENCE [LARGE SCALE GENOMIC DNA]</scope>
    <source>
        <strain evidence="4">ATCC BAA-1314 / JCM 13912 / FAM5</strain>
    </source>
</reference>
<dbReference type="InterPro" id="IPR003675">
    <property type="entry name" value="Rce1/LyrA-like_dom"/>
</dbReference>
<keyword evidence="1" id="KW-1133">Transmembrane helix</keyword>
<dbReference type="NCBIfam" id="TIGR03008">
    <property type="entry name" value="pepcterm_CAAX"/>
    <property type="match status" value="1"/>
</dbReference>
<feature type="transmembrane region" description="Helical" evidence="1">
    <location>
        <begin position="12"/>
        <end position="30"/>
    </location>
</feature>
<gene>
    <name evidence="3" type="ORF">METUNv1_01495</name>
</gene>
<feature type="transmembrane region" description="Helical" evidence="1">
    <location>
        <begin position="42"/>
        <end position="59"/>
    </location>
</feature>
<name>F5RB56_METUF</name>
<evidence type="ECO:0000259" key="2">
    <source>
        <dbReference type="Pfam" id="PF02517"/>
    </source>
</evidence>
<dbReference type="AlphaFoldDB" id="F5RB56"/>
<evidence type="ECO:0000313" key="4">
    <source>
        <dbReference type="Proteomes" id="UP000005019"/>
    </source>
</evidence>
<dbReference type="GO" id="GO:0006508">
    <property type="term" value="P:proteolysis"/>
    <property type="evidence" value="ECO:0007669"/>
    <property type="project" value="UniProtKB-KW"/>
</dbReference>
<dbReference type="RefSeq" id="WP_008060387.1">
    <property type="nucleotide sequence ID" value="NZ_AFHG01000042.1"/>
</dbReference>
<keyword evidence="1" id="KW-0472">Membrane</keyword>
<feature type="transmembrane region" description="Helical" evidence="1">
    <location>
        <begin position="80"/>
        <end position="97"/>
    </location>
</feature>
<protein>
    <submittedName>
        <fullName evidence="3">CAAX amino terminal protease family protein</fullName>
    </submittedName>
</protein>